<dbReference type="AlphaFoldDB" id="A0A1R2BEG0"/>
<keyword evidence="3" id="KW-0378">Hydrolase</keyword>
<accession>A0A1R2BEG0</accession>
<organism evidence="7 8">
    <name type="scientific">Stentor coeruleus</name>
    <dbReference type="NCBI Taxonomy" id="5963"/>
    <lineage>
        <taxon>Eukaryota</taxon>
        <taxon>Sar</taxon>
        <taxon>Alveolata</taxon>
        <taxon>Ciliophora</taxon>
        <taxon>Postciliodesmatophora</taxon>
        <taxon>Heterotrichea</taxon>
        <taxon>Heterotrichida</taxon>
        <taxon>Stentoridae</taxon>
        <taxon>Stentor</taxon>
    </lineage>
</organism>
<keyword evidence="8" id="KW-1185">Reference proteome</keyword>
<comment type="caution">
    <text evidence="7">The sequence shown here is derived from an EMBL/GenBank/DDBJ whole genome shotgun (WGS) entry which is preliminary data.</text>
</comment>
<dbReference type="Proteomes" id="UP000187209">
    <property type="component" value="Unassembled WGS sequence"/>
</dbReference>
<dbReference type="InterPro" id="IPR004843">
    <property type="entry name" value="Calcineurin-like_PHP"/>
</dbReference>
<dbReference type="Gene3D" id="2.60.40.380">
    <property type="entry name" value="Purple acid phosphatase-like, N-terminal"/>
    <property type="match status" value="1"/>
</dbReference>
<dbReference type="Pfam" id="PF14008">
    <property type="entry name" value="Metallophos_C"/>
    <property type="match status" value="1"/>
</dbReference>
<evidence type="ECO:0000259" key="6">
    <source>
        <dbReference type="Pfam" id="PF16656"/>
    </source>
</evidence>
<keyword evidence="2" id="KW-0325">Glycoprotein</keyword>
<gene>
    <name evidence="7" type="ORF">SteCoe_25768</name>
</gene>
<name>A0A1R2BEG0_9CILI</name>
<dbReference type="InterPro" id="IPR041792">
    <property type="entry name" value="MPP_PAP"/>
</dbReference>
<dbReference type="GO" id="GO:0003993">
    <property type="term" value="F:acid phosphatase activity"/>
    <property type="evidence" value="ECO:0007669"/>
    <property type="project" value="UniProtKB-EC"/>
</dbReference>
<evidence type="ECO:0000313" key="8">
    <source>
        <dbReference type="Proteomes" id="UP000187209"/>
    </source>
</evidence>
<evidence type="ECO:0000313" key="7">
    <source>
        <dbReference type="EMBL" id="OMJ75147.1"/>
    </source>
</evidence>
<dbReference type="PANTHER" id="PTHR45867">
    <property type="entry name" value="PURPLE ACID PHOSPHATASE"/>
    <property type="match status" value="1"/>
</dbReference>
<evidence type="ECO:0000259" key="4">
    <source>
        <dbReference type="Pfam" id="PF00149"/>
    </source>
</evidence>
<reference evidence="7 8" key="1">
    <citation type="submission" date="2016-11" db="EMBL/GenBank/DDBJ databases">
        <title>The macronuclear genome of Stentor coeruleus: a giant cell with tiny introns.</title>
        <authorList>
            <person name="Slabodnick M."/>
            <person name="Ruby J.G."/>
            <person name="Reiff S.B."/>
            <person name="Swart E.C."/>
            <person name="Gosai S."/>
            <person name="Prabakaran S."/>
            <person name="Witkowska E."/>
            <person name="Larue G.E."/>
            <person name="Fisher S."/>
            <person name="Freeman R.M."/>
            <person name="Gunawardena J."/>
            <person name="Chu W."/>
            <person name="Stover N.A."/>
            <person name="Gregory B.D."/>
            <person name="Nowacki M."/>
            <person name="Derisi J."/>
            <person name="Roy S.W."/>
            <person name="Marshall W.F."/>
            <person name="Sood P."/>
        </authorList>
    </citation>
    <scope>NUCLEOTIDE SEQUENCE [LARGE SCALE GENOMIC DNA]</scope>
    <source>
        <strain evidence="7">WM001</strain>
    </source>
</reference>
<dbReference type="EC" id="3.1.3.2" evidence="3"/>
<sequence length="430" mass="49186">MLILVYCLGVVSATWPFPEQVHVSWTENPGELMVTWVSYTQLDTRIAYRPMMCSSASENWLYAYGSSFAFNEGTNITRICYIHKAKFPVLSSCFYEYVVGNGGFWSRVFEINGRSPSESDSEDTQSARFIVLGDWGTGPNGVYTNKLLSEEAKQRNFDAVLHIGDLAYDLNDNEGQVGDQWLNMIEPISSAYPYMTLPGNHEVPNNFTHYINRFSMPLNSANQGTGFFYSFDLGSAHIIMINTEGYFYYNNITGLTQYNWLVEDLYQANLHRNIRPWVIVLTHHPVYCSLDWSESFKACGPDAVLLQEELEELFYTNAVDLVFQAHVHNYERDTPIYKNQTVYGIYDSLHTHVGPKAPIYITSGNAGNYEGSNTPLVQNPQAWSQAWSSDFGYGRLVVENKTHSFWEQFSAQSLKVIDYAWIIKTQNRYN</sequence>
<dbReference type="SUPFAM" id="SSF49363">
    <property type="entry name" value="Purple acid phosphatase, N-terminal domain"/>
    <property type="match status" value="1"/>
</dbReference>
<dbReference type="OrthoDB" id="45007at2759"/>
<comment type="catalytic activity">
    <reaction evidence="3">
        <text>a phosphate monoester + H2O = an alcohol + phosphate</text>
        <dbReference type="Rhea" id="RHEA:15017"/>
        <dbReference type="ChEBI" id="CHEBI:15377"/>
        <dbReference type="ChEBI" id="CHEBI:30879"/>
        <dbReference type="ChEBI" id="CHEBI:43474"/>
        <dbReference type="ChEBI" id="CHEBI:67140"/>
        <dbReference type="EC" id="3.1.3.2"/>
    </reaction>
</comment>
<dbReference type="Gene3D" id="3.60.21.10">
    <property type="match status" value="1"/>
</dbReference>
<evidence type="ECO:0000256" key="2">
    <source>
        <dbReference type="ARBA" id="ARBA00023180"/>
    </source>
</evidence>
<feature type="domain" description="Purple acid phosphatase C-terminal" evidence="5">
    <location>
        <begin position="357"/>
        <end position="418"/>
    </location>
</feature>
<evidence type="ECO:0000259" key="5">
    <source>
        <dbReference type="Pfam" id="PF14008"/>
    </source>
</evidence>
<dbReference type="SUPFAM" id="SSF56300">
    <property type="entry name" value="Metallo-dependent phosphatases"/>
    <property type="match status" value="1"/>
</dbReference>
<feature type="domain" description="Purple acid phosphatase N-terminal" evidence="6">
    <location>
        <begin position="18"/>
        <end position="110"/>
    </location>
</feature>
<comment type="similarity">
    <text evidence="3">Belongs to the metallophosphoesterase superfamily. Purple acid phosphatase family.</text>
</comment>
<protein>
    <recommendedName>
        <fullName evidence="3">Purple acid phosphatase</fullName>
        <ecNumber evidence="3">3.1.3.2</ecNumber>
    </recommendedName>
</protein>
<evidence type="ECO:0000256" key="1">
    <source>
        <dbReference type="ARBA" id="ARBA00022729"/>
    </source>
</evidence>
<dbReference type="InterPro" id="IPR008963">
    <property type="entry name" value="Purple_acid_Pase-like_N"/>
</dbReference>
<dbReference type="Pfam" id="PF16656">
    <property type="entry name" value="Pur_ac_phosph_N"/>
    <property type="match status" value="1"/>
</dbReference>
<dbReference type="Pfam" id="PF00149">
    <property type="entry name" value="Metallophos"/>
    <property type="match status" value="1"/>
</dbReference>
<feature type="domain" description="Calcineurin-like phosphoesterase" evidence="4">
    <location>
        <begin position="128"/>
        <end position="330"/>
    </location>
</feature>
<evidence type="ECO:0000256" key="3">
    <source>
        <dbReference type="RuleBase" id="RU361203"/>
    </source>
</evidence>
<proteinExistence type="inferred from homology"/>
<keyword evidence="1" id="KW-0732">Signal</keyword>
<dbReference type="InterPro" id="IPR025733">
    <property type="entry name" value="PAPs_C"/>
</dbReference>
<dbReference type="GO" id="GO:0046872">
    <property type="term" value="F:metal ion binding"/>
    <property type="evidence" value="ECO:0007669"/>
    <property type="project" value="InterPro"/>
</dbReference>
<dbReference type="InterPro" id="IPR029052">
    <property type="entry name" value="Metallo-depent_PP-like"/>
</dbReference>
<dbReference type="InterPro" id="IPR015914">
    <property type="entry name" value="PAPs_N"/>
</dbReference>
<dbReference type="PANTHER" id="PTHR45867:SF10">
    <property type="entry name" value="PURPLE ACID PHOSPHATASE"/>
    <property type="match status" value="1"/>
</dbReference>
<dbReference type="EMBL" id="MPUH01000707">
    <property type="protein sequence ID" value="OMJ75147.1"/>
    <property type="molecule type" value="Genomic_DNA"/>
</dbReference>
<dbReference type="CDD" id="cd00839">
    <property type="entry name" value="MPP_PAPs"/>
    <property type="match status" value="1"/>
</dbReference>